<dbReference type="STRING" id="388467.A19Y_0163"/>
<dbReference type="HOGENOM" id="CLU_018570_1_0_3"/>
<dbReference type="eggNOG" id="COG3211">
    <property type="taxonomic scope" value="Bacteria"/>
</dbReference>
<reference evidence="1 2" key="1">
    <citation type="journal article" date="2014" name="Appl. Environ. Microbiol.">
        <title>Elucidation of insertion elements encoded on plasmids and in vitro construction of shuttle vectors from the toxic cyanobacterium Planktothrix.</title>
        <authorList>
            <person name="Christiansen G."/>
            <person name="Goesmann A."/>
            <person name="Kurmayer R."/>
        </authorList>
    </citation>
    <scope>NUCLEOTIDE SEQUENCE [LARGE SCALE GENOMIC DNA]</scope>
    <source>
        <strain evidence="1 2">NIVA-CYA 126/8</strain>
    </source>
</reference>
<dbReference type="PANTHER" id="PTHR35399">
    <property type="entry name" value="SLR8030 PROTEIN"/>
    <property type="match status" value="1"/>
</dbReference>
<name>A0A073CBX4_PLAA1</name>
<evidence type="ECO:0000313" key="2">
    <source>
        <dbReference type="Proteomes" id="UP000027395"/>
    </source>
</evidence>
<dbReference type="EMBL" id="CM002803">
    <property type="protein sequence ID" value="KEI65407.1"/>
    <property type="molecule type" value="Genomic_DNA"/>
</dbReference>
<dbReference type="PANTHER" id="PTHR35399:SF2">
    <property type="entry name" value="DUF839 DOMAIN-CONTAINING PROTEIN"/>
    <property type="match status" value="1"/>
</dbReference>
<accession>A0A073CBX4</accession>
<proteinExistence type="predicted"/>
<evidence type="ECO:0000313" key="1">
    <source>
        <dbReference type="EMBL" id="KEI65407.1"/>
    </source>
</evidence>
<dbReference type="RefSeq" id="WP_042151204.1">
    <property type="nucleotide sequence ID" value="NZ_CM002803.1"/>
</dbReference>
<dbReference type="PROSITE" id="PS51257">
    <property type="entry name" value="PROKAR_LIPOPROTEIN"/>
    <property type="match status" value="1"/>
</dbReference>
<sequence length="752" mass="82323">MSVNRRDFLLFLSAGFTTLAVGSCQNSSKSPNIFSSPEPKFPQSLPFKPIKGPLPNSLDLIQAQTSKSVIPVSDNSLSAQQIQAYSTYEVVDDLVLPEGFTYDVIATWGDKVGNSRFGYNNDYVSFISTGEDQGFLTVNFEYISSAVWLETYQQIIGEPLPLKNLQSSDPKPTINAFELPEKDPLRQDILKLSQEGLTDLGIAVISVQRQADGRWVRTNSAADRVISGLSGWENNQYLKATGPAVAVFIKKGQGYNDQLGEKIIGTFANCAGGTTPWGTVLSAEENFQSQVTEAVYPDGTTYPPSETPFLLEEMEGLGNVFGLAGNKYGWIVEVDPTNPQDYGTKHTWLGRYRHEAVGIRVEVGQPLAFYSGCDRRSGHLYKFVSKGTVKDPQDKKNSQLLTDGMLYAAKFNPDGTGQWIPLTADTTINPDQPNIHAGGIITLPQRPKGGSFIAKTDKDIQNFKQQFKTLGDLYTGIPEEKQGAILIDAHLAASAVGATCTARPEDTEIGPDGSLFIAFTSGTADAETGGPNLEIFQAPSEKKQYEYGWLMRLVEDGNVPQAMTFRWQMVATGGEVAEGGLGFANPDNLAIDGIGNLWMVTDISTSKHNQPVAQGRLDKNQQPLEGTGLLGLYGNNSFWFLPTSGEYVGQAFLFAIGPMDCELTGPFFTPDQKTLFIAVQHPGEKNQTRRDMATKTLEFALQTTQGEEFIQTRQVPWGSNWPSKQPNHPPKPSLVAIRRINSEQIVEKPNPL</sequence>
<dbReference type="AlphaFoldDB" id="A0A073CBX4"/>
<dbReference type="InterPro" id="IPR008557">
    <property type="entry name" value="PhoX"/>
</dbReference>
<evidence type="ECO:0008006" key="3">
    <source>
        <dbReference type="Google" id="ProtNLM"/>
    </source>
</evidence>
<dbReference type="PATRIC" id="fig|388467.6.peg.113"/>
<organism evidence="1 2">
    <name type="scientific">Planktothrix agardhii (strain NIVA-CYA 126/8)</name>
    <dbReference type="NCBI Taxonomy" id="388467"/>
    <lineage>
        <taxon>Bacteria</taxon>
        <taxon>Bacillati</taxon>
        <taxon>Cyanobacteriota</taxon>
        <taxon>Cyanophyceae</taxon>
        <taxon>Oscillatoriophycideae</taxon>
        <taxon>Oscillatoriales</taxon>
        <taxon>Microcoleaceae</taxon>
        <taxon>Planktothrix</taxon>
    </lineage>
</organism>
<dbReference type="Proteomes" id="UP000027395">
    <property type="component" value="Chromosome"/>
</dbReference>
<dbReference type="Pfam" id="PF05787">
    <property type="entry name" value="PhoX"/>
    <property type="match status" value="1"/>
</dbReference>
<protein>
    <recommendedName>
        <fullName evidence="3">Phosphatase</fullName>
    </recommendedName>
</protein>
<gene>
    <name evidence="1" type="ORF">A19Y_0163</name>
</gene>
<keyword evidence="2" id="KW-1185">Reference proteome</keyword>